<dbReference type="EC" id="3.2.1.-" evidence="7"/>
<dbReference type="GO" id="GO:0016020">
    <property type="term" value="C:membrane"/>
    <property type="evidence" value="ECO:0007669"/>
    <property type="project" value="InterPro"/>
</dbReference>
<keyword evidence="6" id="KW-0479">Metal-binding</keyword>
<dbReference type="InterPro" id="IPR012341">
    <property type="entry name" value="6hp_glycosidase-like_sf"/>
</dbReference>
<keyword evidence="3" id="KW-0256">Endoplasmic reticulum</keyword>
<dbReference type="InterPro" id="IPR001382">
    <property type="entry name" value="Glyco_hydro_47"/>
</dbReference>
<dbReference type="GO" id="GO:0005509">
    <property type="term" value="F:calcium ion binding"/>
    <property type="evidence" value="ECO:0007669"/>
    <property type="project" value="InterPro"/>
</dbReference>
<keyword evidence="7" id="KW-0378">Hydrolase</keyword>
<evidence type="ECO:0000256" key="5">
    <source>
        <dbReference type="PIRSR" id="PIRSR601382-1"/>
    </source>
</evidence>
<dbReference type="PANTHER" id="PTHR45679">
    <property type="entry name" value="ER DEGRADATION-ENHANCING ALPHA-MANNOSIDASE-LIKE PROTEIN 2"/>
    <property type="match status" value="1"/>
</dbReference>
<keyword evidence="4" id="KW-0325">Glycoprotein</keyword>
<feature type="signal peptide" evidence="8">
    <location>
        <begin position="1"/>
        <end position="20"/>
    </location>
</feature>
<dbReference type="InterPro" id="IPR036026">
    <property type="entry name" value="Seven-hairpin_glycosidases"/>
</dbReference>
<sequence length="952" mass="106059">MLRIHSIWIIVLLHLPVIWCMTNSKREELRDETASLFKHGYEGYMKYAYPADELRPLSCGPLHRDPDPNNIGINDIHANVSMTLLDVLSSLPVIHPTAFPGAVQLVAEKVSFDQDVKVQVFEMTIRALGALLSTYQTLDDLPDDPAQQYVALGLNDENSSSFLSWTKKDTVDVKQYKGRILELAYDLGKRLLPAFQPVTGIPYARVNLRYGLLKGESIETCTAGAGSLLLEFALLSRLTGDDRFETLAHKAYLALWNRRSAQNLLGNTIGTHGHWLAPGMSGVGAGMDSFFEYGLKAGIMLDEDTYTDIFYDSYAAVQTYIRTSDGFIYRPIQTRLLQPASPSTIDSLSAFLPAMQVLAGDIESAIKSHLVFWNLWRKHNSMPESWLWQERKIEWTGYPGRPEFIESTYYLYQATKDPFYLRVGEKILHDLKTRTKTRCGFATLKNVMTGEQEDRMESFTLSESLKYLYLLFADGPFPNSNTVFTTEGHPLRIPKSLLRSPSSPRRAMRKGENPTCPVYQPFSVGGSYTPGIALGIEGREDYDYARSLIYGLNGTGVEIEDGRRIWYDGGICKIPVESKFAFEIVLSPLNVTDPSAVPPEDPSPGPSKVKQDLATGDYIISDIDGLRLGVRWRFDGKGYDVVNIGPHRIRQGQNVIVQDPAMRGHLPIPSSPPINSDSPPELTLRFISYPPSTAFISMPDSATEGQILLHAIGATATFGINFVPATGTDYSSTNPAWRVGDQPVRLVIPPRIDDELYQGCSKISLESLGINPDTSEPFVLMVSRGGCTFFEKLEVAKDLGAIGVLVIGYAPLGDGEAVPSEREYERERGFEESLLRPSAEYEESHPKYQYVKDVGMIYTEWVIGEVLRRLVETEHNIIGIEILNIDGQNDGSTLANGSEEAKSLLSSSKFHEEKNKDTMLNQGFLMVGGWPIMNLRVIDSDNKYIFTGGKPP</sequence>
<gene>
    <name evidence="9" type="ORF">V865_004103</name>
</gene>
<dbReference type="EMBL" id="CP144089">
    <property type="protein sequence ID" value="WWD06018.1"/>
    <property type="molecule type" value="Genomic_DNA"/>
</dbReference>
<organism evidence="9 10">
    <name type="scientific">Kwoniella europaea PYCC6329</name>
    <dbReference type="NCBI Taxonomy" id="1423913"/>
    <lineage>
        <taxon>Eukaryota</taxon>
        <taxon>Fungi</taxon>
        <taxon>Dikarya</taxon>
        <taxon>Basidiomycota</taxon>
        <taxon>Agaricomycotina</taxon>
        <taxon>Tremellomycetes</taxon>
        <taxon>Tremellales</taxon>
        <taxon>Cryptococcaceae</taxon>
        <taxon>Kwoniella</taxon>
    </lineage>
</organism>
<keyword evidence="7" id="KW-0326">Glycosidase</keyword>
<name>A0AAX4KJM9_9TREE</name>
<keyword evidence="10" id="KW-1185">Reference proteome</keyword>
<dbReference type="GeneID" id="91102905"/>
<evidence type="ECO:0000256" key="4">
    <source>
        <dbReference type="ARBA" id="ARBA00023180"/>
    </source>
</evidence>
<evidence type="ECO:0000256" key="1">
    <source>
        <dbReference type="ARBA" id="ARBA00004240"/>
    </source>
</evidence>
<dbReference type="InterPro" id="IPR044674">
    <property type="entry name" value="EDEM1/2/3"/>
</dbReference>
<dbReference type="GO" id="GO:0044322">
    <property type="term" value="C:endoplasmic reticulum quality control compartment"/>
    <property type="evidence" value="ECO:0007669"/>
    <property type="project" value="GOC"/>
</dbReference>
<evidence type="ECO:0000313" key="9">
    <source>
        <dbReference type="EMBL" id="WWD06018.1"/>
    </source>
</evidence>
<dbReference type="GO" id="GO:1904380">
    <property type="term" value="P:endoplasmic reticulum mannose trimming"/>
    <property type="evidence" value="ECO:0007669"/>
    <property type="project" value="InterPro"/>
</dbReference>
<feature type="active site" evidence="5">
    <location>
        <position position="288"/>
    </location>
</feature>
<accession>A0AAX4KJM9</accession>
<dbReference type="Gene3D" id="3.50.30.30">
    <property type="match status" value="1"/>
</dbReference>
<dbReference type="SUPFAM" id="SSF48225">
    <property type="entry name" value="Seven-hairpin glycosidases"/>
    <property type="match status" value="1"/>
</dbReference>
<keyword evidence="6" id="KW-0106">Calcium</keyword>
<dbReference type="Gene3D" id="1.50.10.10">
    <property type="match status" value="1"/>
</dbReference>
<feature type="active site" evidence="5">
    <location>
        <position position="403"/>
    </location>
</feature>
<protein>
    <recommendedName>
        <fullName evidence="7">alpha-1,2-Mannosidase</fullName>
        <ecNumber evidence="7">3.2.1.-</ecNumber>
    </recommendedName>
</protein>
<dbReference type="RefSeq" id="XP_066083985.1">
    <property type="nucleotide sequence ID" value="XM_066227888.1"/>
</dbReference>
<dbReference type="Proteomes" id="UP001358614">
    <property type="component" value="Chromosome 1"/>
</dbReference>
<comment type="similarity">
    <text evidence="2 7">Belongs to the glycosyl hydrolase 47 family.</text>
</comment>
<evidence type="ECO:0000256" key="7">
    <source>
        <dbReference type="RuleBase" id="RU361193"/>
    </source>
</evidence>
<dbReference type="GO" id="GO:0036503">
    <property type="term" value="P:ERAD pathway"/>
    <property type="evidence" value="ECO:0007669"/>
    <property type="project" value="UniProtKB-ARBA"/>
</dbReference>
<evidence type="ECO:0000256" key="2">
    <source>
        <dbReference type="ARBA" id="ARBA00007658"/>
    </source>
</evidence>
<evidence type="ECO:0000256" key="3">
    <source>
        <dbReference type="ARBA" id="ARBA00022824"/>
    </source>
</evidence>
<reference evidence="9 10" key="1">
    <citation type="submission" date="2024-01" db="EMBL/GenBank/DDBJ databases">
        <title>Comparative genomics of Cryptococcus and Kwoniella reveals pathogenesis evolution and contrasting modes of karyotype evolution via chromosome fusion or intercentromeric recombination.</title>
        <authorList>
            <person name="Coelho M.A."/>
            <person name="David-Palma M."/>
            <person name="Shea T."/>
            <person name="Bowers K."/>
            <person name="McGinley-Smith S."/>
            <person name="Mohammad A.W."/>
            <person name="Gnirke A."/>
            <person name="Yurkov A.M."/>
            <person name="Nowrousian M."/>
            <person name="Sun S."/>
            <person name="Cuomo C.A."/>
            <person name="Heitman J."/>
        </authorList>
    </citation>
    <scope>NUCLEOTIDE SEQUENCE [LARGE SCALE GENOMIC DNA]</scope>
    <source>
        <strain evidence="9 10">PYCC6329</strain>
    </source>
</reference>
<feature type="chain" id="PRO_5043758044" description="alpha-1,2-Mannosidase" evidence="8">
    <location>
        <begin position="21"/>
        <end position="952"/>
    </location>
</feature>
<evidence type="ECO:0000256" key="6">
    <source>
        <dbReference type="PIRSR" id="PIRSR601382-2"/>
    </source>
</evidence>
<dbReference type="AlphaFoldDB" id="A0AAX4KJM9"/>
<dbReference type="PRINTS" id="PR00747">
    <property type="entry name" value="GLYHDRLASE47"/>
</dbReference>
<dbReference type="GO" id="GO:0005975">
    <property type="term" value="P:carbohydrate metabolic process"/>
    <property type="evidence" value="ECO:0007669"/>
    <property type="project" value="InterPro"/>
</dbReference>
<feature type="active site" description="Proton donor" evidence="5">
    <location>
        <position position="122"/>
    </location>
</feature>
<dbReference type="PANTHER" id="PTHR45679:SF5">
    <property type="entry name" value="ER DEGRADATION-ENHANCING ALPHA-MANNOSIDASE-LIKE PROTEIN 1"/>
    <property type="match status" value="1"/>
</dbReference>
<keyword evidence="8" id="KW-0732">Signal</keyword>
<dbReference type="GO" id="GO:0004571">
    <property type="term" value="F:mannosyl-oligosaccharide 1,2-alpha-mannosidase activity"/>
    <property type="evidence" value="ECO:0007669"/>
    <property type="project" value="InterPro"/>
</dbReference>
<dbReference type="CDD" id="cd00538">
    <property type="entry name" value="PA"/>
    <property type="match status" value="1"/>
</dbReference>
<evidence type="ECO:0000313" key="10">
    <source>
        <dbReference type="Proteomes" id="UP001358614"/>
    </source>
</evidence>
<feature type="active site" description="Proton donor" evidence="5">
    <location>
        <position position="384"/>
    </location>
</feature>
<dbReference type="Pfam" id="PF01532">
    <property type="entry name" value="Glyco_hydro_47"/>
    <property type="match status" value="1"/>
</dbReference>
<comment type="cofactor">
    <cofactor evidence="6">
        <name>Ca(2+)</name>
        <dbReference type="ChEBI" id="CHEBI:29108"/>
    </cofactor>
</comment>
<feature type="binding site" evidence="6">
    <location>
        <position position="486"/>
    </location>
    <ligand>
        <name>Ca(2+)</name>
        <dbReference type="ChEBI" id="CHEBI:29108"/>
    </ligand>
</feature>
<dbReference type="KEGG" id="ker:91102905"/>
<proteinExistence type="inferred from homology"/>
<evidence type="ECO:0000256" key="8">
    <source>
        <dbReference type="SAM" id="SignalP"/>
    </source>
</evidence>
<comment type="subcellular location">
    <subcellularLocation>
        <location evidence="1">Endoplasmic reticulum</location>
    </subcellularLocation>
</comment>